<protein>
    <submittedName>
        <fullName evidence="1">Uncharacterized protein</fullName>
    </submittedName>
</protein>
<sequence length="56" mass="6572">METKKTEAVKIKVLKPFRDKFDKKVRYEAGTELEFEPDRAEDVVNRELAEYIDPVG</sequence>
<reference evidence="1" key="1">
    <citation type="journal article" date="2021" name="Proc. Natl. Acad. Sci. U.S.A.">
        <title>A Catalog of Tens of Thousands of Viruses from Human Metagenomes Reveals Hidden Associations with Chronic Diseases.</title>
        <authorList>
            <person name="Tisza M.J."/>
            <person name="Buck C.B."/>
        </authorList>
    </citation>
    <scope>NUCLEOTIDE SEQUENCE</scope>
    <source>
        <strain evidence="1">Ct9MV2</strain>
    </source>
</reference>
<evidence type="ECO:0000313" key="1">
    <source>
        <dbReference type="EMBL" id="DAD92291.1"/>
    </source>
</evidence>
<dbReference type="EMBL" id="BK015132">
    <property type="protein sequence ID" value="DAD92291.1"/>
    <property type="molecule type" value="Genomic_DNA"/>
</dbReference>
<organism evidence="1">
    <name type="scientific">Myoviridae sp. ct9MV2</name>
    <dbReference type="NCBI Taxonomy" id="2826625"/>
    <lineage>
        <taxon>Viruses</taxon>
        <taxon>Duplodnaviria</taxon>
        <taxon>Heunggongvirae</taxon>
        <taxon>Uroviricota</taxon>
        <taxon>Caudoviricetes</taxon>
    </lineage>
</organism>
<name>A0A8S5NDZ2_9CAUD</name>
<accession>A0A8S5NDZ2</accession>
<proteinExistence type="predicted"/>